<proteinExistence type="predicted"/>
<feature type="region of interest" description="Disordered" evidence="1">
    <location>
        <begin position="72"/>
        <end position="120"/>
    </location>
</feature>
<keyword evidence="3" id="KW-1185">Reference proteome</keyword>
<evidence type="ECO:0000256" key="1">
    <source>
        <dbReference type="SAM" id="MobiDB-lite"/>
    </source>
</evidence>
<dbReference type="AlphaFoldDB" id="U1GWU8"/>
<accession>U1GWU8</accession>
<feature type="region of interest" description="Disordered" evidence="1">
    <location>
        <begin position="23"/>
        <end position="52"/>
    </location>
</feature>
<protein>
    <submittedName>
        <fullName evidence="2">Uncharacterized protein</fullName>
    </submittedName>
</protein>
<reference evidence="3" key="1">
    <citation type="journal article" date="2014" name="BMC Genomics">
        <title>Genome characteristics reveal the impact of lichenization on lichen-forming fungus Endocarpon pusillum Hedwig (Verrucariales, Ascomycota).</title>
        <authorList>
            <person name="Wang Y.-Y."/>
            <person name="Liu B."/>
            <person name="Zhang X.-Y."/>
            <person name="Zhou Q.-M."/>
            <person name="Zhang T."/>
            <person name="Li H."/>
            <person name="Yu Y.-F."/>
            <person name="Zhang X.-L."/>
            <person name="Hao X.-Y."/>
            <person name="Wang M."/>
            <person name="Wang L."/>
            <person name="Wei J.-C."/>
        </authorList>
    </citation>
    <scope>NUCLEOTIDE SEQUENCE [LARGE SCALE GENOMIC DNA]</scope>
    <source>
        <strain evidence="3">Z07020 / HMAS-L-300199</strain>
    </source>
</reference>
<dbReference type="EMBL" id="KE720681">
    <property type="protein sequence ID" value="ERF76973.1"/>
    <property type="molecule type" value="Genomic_DNA"/>
</dbReference>
<organism evidence="2 3">
    <name type="scientific">Endocarpon pusillum (strain Z07020 / HMAS-L-300199)</name>
    <name type="common">Lichen-forming fungus</name>
    <dbReference type="NCBI Taxonomy" id="1263415"/>
    <lineage>
        <taxon>Eukaryota</taxon>
        <taxon>Fungi</taxon>
        <taxon>Dikarya</taxon>
        <taxon>Ascomycota</taxon>
        <taxon>Pezizomycotina</taxon>
        <taxon>Eurotiomycetes</taxon>
        <taxon>Chaetothyriomycetidae</taxon>
        <taxon>Verrucariales</taxon>
        <taxon>Verrucariaceae</taxon>
        <taxon>Endocarpon</taxon>
    </lineage>
</organism>
<dbReference type="Proteomes" id="UP000019373">
    <property type="component" value="Unassembled WGS sequence"/>
</dbReference>
<name>U1GWU8_ENDPU</name>
<dbReference type="GeneID" id="19237737"/>
<dbReference type="HOGENOM" id="CLU_2049683_0_0_1"/>
<feature type="compositionally biased region" description="Polar residues" evidence="1">
    <location>
        <begin position="108"/>
        <end position="120"/>
    </location>
</feature>
<dbReference type="RefSeq" id="XP_007785798.1">
    <property type="nucleotide sequence ID" value="XM_007787608.1"/>
</dbReference>
<gene>
    <name evidence="2" type="ORF">EPUS_02686</name>
</gene>
<evidence type="ECO:0000313" key="3">
    <source>
        <dbReference type="Proteomes" id="UP000019373"/>
    </source>
</evidence>
<feature type="compositionally biased region" description="Basic and acidic residues" evidence="1">
    <location>
        <begin position="32"/>
        <end position="47"/>
    </location>
</feature>
<evidence type="ECO:0000313" key="2">
    <source>
        <dbReference type="EMBL" id="ERF76973.1"/>
    </source>
</evidence>
<sequence>MSKVEGELQQASAHTKRLVDDRGLEPCLYNDKAGKNDDVLGKEEKTSAKRRGNGALSFMEVVKKDSAAKRRWQQAKCATSESDPGCLPSPPPAANFLSPGADQDESNHCSYGQERSTGAS</sequence>